<feature type="coiled-coil region" evidence="1">
    <location>
        <begin position="63"/>
        <end position="132"/>
    </location>
</feature>
<evidence type="ECO:0000256" key="1">
    <source>
        <dbReference type="SAM" id="Coils"/>
    </source>
</evidence>
<name>A0ABN9VLP9_9DINO</name>
<organism evidence="3 4">
    <name type="scientific">Prorocentrum cordatum</name>
    <dbReference type="NCBI Taxonomy" id="2364126"/>
    <lineage>
        <taxon>Eukaryota</taxon>
        <taxon>Sar</taxon>
        <taxon>Alveolata</taxon>
        <taxon>Dinophyceae</taxon>
        <taxon>Prorocentrales</taxon>
        <taxon>Prorocentraceae</taxon>
        <taxon>Prorocentrum</taxon>
    </lineage>
</organism>
<keyword evidence="4" id="KW-1185">Reference proteome</keyword>
<reference evidence="3" key="1">
    <citation type="submission" date="2023-10" db="EMBL/GenBank/DDBJ databases">
        <authorList>
            <person name="Chen Y."/>
            <person name="Shah S."/>
            <person name="Dougan E. K."/>
            <person name="Thang M."/>
            <person name="Chan C."/>
        </authorList>
    </citation>
    <scope>NUCLEOTIDE SEQUENCE [LARGE SCALE GENOMIC DNA]</scope>
</reference>
<dbReference type="Proteomes" id="UP001189429">
    <property type="component" value="Unassembled WGS sequence"/>
</dbReference>
<sequence>MVCSKRGCKGGRVVTFEDAVPADDPVALAQAQVTFWKKWKPDGEEHKAALGKLKFAKAQALSAKSLEQQAQSLPDQLQVLRQRLQAQKQEASELVTTIVEASEYHGKLVEEIEANSKEVQTLETQLNAATQAAAYEASKAEDLLTTIQGVIPARMPQGGLAPPELRDKVSELAAMFDTLQQQHVASQASGAPAGGGPPAEAAPRGVIDGFPAVGESPDDGQASQTPAPIPGQHVPTPADDKELETTAEAQAMDTSEGRRRAAAALSEVAQGMAKIQSESGPETKRVKAAAEAAALAATQGQKPPG</sequence>
<gene>
    <name evidence="3" type="ORF">PCOR1329_LOCUS58116</name>
</gene>
<accession>A0ABN9VLP9</accession>
<evidence type="ECO:0008006" key="5">
    <source>
        <dbReference type="Google" id="ProtNLM"/>
    </source>
</evidence>
<feature type="non-terminal residue" evidence="3">
    <location>
        <position position="305"/>
    </location>
</feature>
<evidence type="ECO:0000256" key="2">
    <source>
        <dbReference type="SAM" id="MobiDB-lite"/>
    </source>
</evidence>
<proteinExistence type="predicted"/>
<dbReference type="EMBL" id="CAUYUJ010017194">
    <property type="protein sequence ID" value="CAK0872740.1"/>
    <property type="molecule type" value="Genomic_DNA"/>
</dbReference>
<comment type="caution">
    <text evidence="3">The sequence shown here is derived from an EMBL/GenBank/DDBJ whole genome shotgun (WGS) entry which is preliminary data.</text>
</comment>
<keyword evidence="1" id="KW-0175">Coiled coil</keyword>
<evidence type="ECO:0000313" key="3">
    <source>
        <dbReference type="EMBL" id="CAK0872740.1"/>
    </source>
</evidence>
<protein>
    <recommendedName>
        <fullName evidence="5">Tubulin-specific chaperone A</fullName>
    </recommendedName>
</protein>
<evidence type="ECO:0000313" key="4">
    <source>
        <dbReference type="Proteomes" id="UP001189429"/>
    </source>
</evidence>
<feature type="region of interest" description="Disordered" evidence="2">
    <location>
        <begin position="183"/>
        <end position="305"/>
    </location>
</feature>